<dbReference type="EMBL" id="ATHJ01000078">
    <property type="protein sequence ID" value="EPR41148.1"/>
    <property type="molecule type" value="Genomic_DNA"/>
</dbReference>
<gene>
    <name evidence="8" type="ORF">dsmv_2263</name>
</gene>
<accession>S7V9F4</accession>
<dbReference type="GO" id="GO:0009061">
    <property type="term" value="P:anaerobic respiration"/>
    <property type="evidence" value="ECO:0007669"/>
    <property type="project" value="TreeGrafter"/>
</dbReference>
<name>S7V9F4_DESML</name>
<sequence length="276" mass="31723">MTVTMHIKRFSISDRLFHLFLMLTFIIQTATGLGRLFVATAWGKQLNAVFGGYENSLSIHKWVGVLMLVGFLIHTLFQLTRLDWKNPVKSILGPDSLVPNLQDLKDFVQQIKWLFGIGSRPALNRWAYWEKFDYWAVYWGLPLLAVTGLMLTAPLLTSRFFPGWILNITALLHRAEAILAITYIFIVHFFIGHLRPSSFPMNEAMFSGSVSVDEAEEEKPAWVDRLRKQGKLENAEAVMPPPWFRVIYFIFGYTVLIIGVYLLINGIINSRYITLH</sequence>
<feature type="transmembrane region" description="Helical" evidence="6">
    <location>
        <begin position="136"/>
        <end position="156"/>
    </location>
</feature>
<dbReference type="AlphaFoldDB" id="S7V9F4"/>
<dbReference type="GO" id="GO:0009055">
    <property type="term" value="F:electron transfer activity"/>
    <property type="evidence" value="ECO:0007669"/>
    <property type="project" value="InterPro"/>
</dbReference>
<organism evidence="8 9">
    <name type="scientific">Desulfococcus multivorans DSM 2059</name>
    <dbReference type="NCBI Taxonomy" id="1121405"/>
    <lineage>
        <taxon>Bacteria</taxon>
        <taxon>Pseudomonadati</taxon>
        <taxon>Thermodesulfobacteriota</taxon>
        <taxon>Desulfobacteria</taxon>
        <taxon>Desulfobacterales</taxon>
        <taxon>Desulfococcaceae</taxon>
        <taxon>Desulfococcus</taxon>
    </lineage>
</organism>
<reference evidence="8 9" key="1">
    <citation type="journal article" date="2013" name="Genome Announc.">
        <title>Draft genome sequences for three mercury-methylating, sulfate-reducing bacteria.</title>
        <authorList>
            <person name="Brown S.D."/>
            <person name="Hurt R.A.Jr."/>
            <person name="Gilmour C.C."/>
            <person name="Elias D.A."/>
        </authorList>
    </citation>
    <scope>NUCLEOTIDE SEQUENCE [LARGE SCALE GENOMIC DNA]</scope>
    <source>
        <strain evidence="8 9">DSM 2059</strain>
    </source>
</reference>
<dbReference type="GO" id="GO:0009326">
    <property type="term" value="C:formate dehydrogenase complex"/>
    <property type="evidence" value="ECO:0007669"/>
    <property type="project" value="TreeGrafter"/>
</dbReference>
<proteinExistence type="predicted"/>
<evidence type="ECO:0000313" key="9">
    <source>
        <dbReference type="Proteomes" id="UP000014977"/>
    </source>
</evidence>
<comment type="subcellular location">
    <subcellularLocation>
        <location evidence="1">Cell membrane</location>
        <topology evidence="1">Multi-pass membrane protein</topology>
    </subcellularLocation>
</comment>
<keyword evidence="2" id="KW-1003">Cell membrane</keyword>
<dbReference type="STRING" id="897.B2D07_17970"/>
<dbReference type="InterPro" id="IPR051817">
    <property type="entry name" value="FDH_cytochrome_b556_subunit"/>
</dbReference>
<keyword evidence="4 6" id="KW-1133">Transmembrane helix</keyword>
<keyword evidence="3 6" id="KW-0812">Transmembrane</keyword>
<feature type="transmembrane region" description="Helical" evidence="6">
    <location>
        <begin position="177"/>
        <end position="195"/>
    </location>
</feature>
<dbReference type="Pfam" id="PF01292">
    <property type="entry name" value="Ni_hydr_CYTB"/>
    <property type="match status" value="1"/>
</dbReference>
<feature type="transmembrane region" description="Helical" evidence="6">
    <location>
        <begin position="16"/>
        <end position="38"/>
    </location>
</feature>
<evidence type="ECO:0000256" key="2">
    <source>
        <dbReference type="ARBA" id="ARBA00022475"/>
    </source>
</evidence>
<dbReference type="InterPro" id="IPR011577">
    <property type="entry name" value="Cyt_b561_bac/Ni-Hgenase"/>
</dbReference>
<dbReference type="PATRIC" id="fig|1121405.3.peg.1823"/>
<evidence type="ECO:0000256" key="6">
    <source>
        <dbReference type="SAM" id="Phobius"/>
    </source>
</evidence>
<dbReference type="Gene3D" id="1.20.950.20">
    <property type="entry name" value="Transmembrane di-heme cytochromes, Chain C"/>
    <property type="match status" value="1"/>
</dbReference>
<keyword evidence="5 6" id="KW-0472">Membrane</keyword>
<evidence type="ECO:0000256" key="5">
    <source>
        <dbReference type="ARBA" id="ARBA00023136"/>
    </source>
</evidence>
<dbReference type="SUPFAM" id="SSF81342">
    <property type="entry name" value="Transmembrane di-heme cytochromes"/>
    <property type="match status" value="1"/>
</dbReference>
<dbReference type="GO" id="GO:0036397">
    <property type="term" value="F:formate dehydrogenase (quinone) activity"/>
    <property type="evidence" value="ECO:0007669"/>
    <property type="project" value="TreeGrafter"/>
</dbReference>
<feature type="domain" description="Cytochrome b561 bacterial/Ni-hydrogenase" evidence="7">
    <location>
        <begin position="9"/>
        <end position="190"/>
    </location>
</feature>
<dbReference type="eggNOG" id="COG2864">
    <property type="taxonomic scope" value="Bacteria"/>
</dbReference>
<dbReference type="GO" id="GO:0015944">
    <property type="term" value="P:formate oxidation"/>
    <property type="evidence" value="ECO:0007669"/>
    <property type="project" value="TreeGrafter"/>
</dbReference>
<dbReference type="PANTHER" id="PTHR30074:SF6">
    <property type="entry name" value="FORMATE DEHYDROGENASE GAMMA SUBUNIT"/>
    <property type="match status" value="1"/>
</dbReference>
<feature type="transmembrane region" description="Helical" evidence="6">
    <location>
        <begin position="59"/>
        <end position="77"/>
    </location>
</feature>
<feature type="transmembrane region" description="Helical" evidence="6">
    <location>
        <begin position="246"/>
        <end position="268"/>
    </location>
</feature>
<dbReference type="GO" id="GO:0022904">
    <property type="term" value="P:respiratory electron transport chain"/>
    <property type="evidence" value="ECO:0007669"/>
    <property type="project" value="InterPro"/>
</dbReference>
<dbReference type="Proteomes" id="UP000014977">
    <property type="component" value="Unassembled WGS sequence"/>
</dbReference>
<dbReference type="InterPro" id="IPR016174">
    <property type="entry name" value="Di-haem_cyt_TM"/>
</dbReference>
<comment type="caution">
    <text evidence="8">The sequence shown here is derived from an EMBL/GenBank/DDBJ whole genome shotgun (WGS) entry which is preliminary data.</text>
</comment>
<dbReference type="GO" id="GO:0005886">
    <property type="term" value="C:plasma membrane"/>
    <property type="evidence" value="ECO:0007669"/>
    <property type="project" value="UniProtKB-SubCell"/>
</dbReference>
<evidence type="ECO:0000256" key="3">
    <source>
        <dbReference type="ARBA" id="ARBA00022692"/>
    </source>
</evidence>
<evidence type="ECO:0000256" key="4">
    <source>
        <dbReference type="ARBA" id="ARBA00022989"/>
    </source>
</evidence>
<keyword evidence="9" id="KW-1185">Reference proteome</keyword>
<evidence type="ECO:0000313" key="8">
    <source>
        <dbReference type="EMBL" id="EPR41148.1"/>
    </source>
</evidence>
<protein>
    <submittedName>
        <fullName evidence="8">Di-heme cytochrome, transmembrane</fullName>
    </submittedName>
</protein>
<evidence type="ECO:0000259" key="7">
    <source>
        <dbReference type="Pfam" id="PF01292"/>
    </source>
</evidence>
<dbReference type="PANTHER" id="PTHR30074">
    <property type="entry name" value="FORMATE DEHYDROGENASE, NITRATE-INDUCIBLE, CYTOCHROME B556 FDN SUBUNIT"/>
    <property type="match status" value="1"/>
</dbReference>
<evidence type="ECO:0000256" key="1">
    <source>
        <dbReference type="ARBA" id="ARBA00004651"/>
    </source>
</evidence>